<evidence type="ECO:0000313" key="2">
    <source>
        <dbReference type="Proteomes" id="UP001204953"/>
    </source>
</evidence>
<gene>
    <name evidence="1" type="ORF">NJ959_18970</name>
</gene>
<accession>A0AAE3KQA9</accession>
<keyword evidence="2" id="KW-1185">Reference proteome</keyword>
<reference evidence="1" key="1">
    <citation type="submission" date="2022-06" db="EMBL/GenBank/DDBJ databases">
        <title>New cyanobacteria of genus Symplocastrum in benthos of Lake Baikal.</title>
        <authorList>
            <person name="Sorokovikova E."/>
            <person name="Tikhonova I."/>
            <person name="Krasnopeev A."/>
            <person name="Evseev P."/>
            <person name="Gladkikh A."/>
            <person name="Belykh O."/>
        </authorList>
    </citation>
    <scope>NUCLEOTIDE SEQUENCE</scope>
    <source>
        <strain evidence="1">BBK-W-15</strain>
    </source>
</reference>
<dbReference type="Proteomes" id="UP001204953">
    <property type="component" value="Unassembled WGS sequence"/>
</dbReference>
<sequence>MLTHDENHKIQDNLKDLQNFIFNSRDIRERTRGKAVRLKLLGLSNQEIKNILGVSTSFITDSQRKYTERGVAGLKVRHKKQQIYLTDEEKEEISGWLHDL</sequence>
<dbReference type="EMBL" id="JAMZMM010000209">
    <property type="protein sequence ID" value="MCP2730513.1"/>
    <property type="molecule type" value="Genomic_DNA"/>
</dbReference>
<name>A0AAE3KQA9_9CYAN</name>
<evidence type="ECO:0000313" key="1">
    <source>
        <dbReference type="EMBL" id="MCP2730513.1"/>
    </source>
</evidence>
<organism evidence="1 2">
    <name type="scientific">Limnofasciculus baicalensis BBK-W-15</name>
    <dbReference type="NCBI Taxonomy" id="2699891"/>
    <lineage>
        <taxon>Bacteria</taxon>
        <taxon>Bacillati</taxon>
        <taxon>Cyanobacteriota</taxon>
        <taxon>Cyanophyceae</taxon>
        <taxon>Coleofasciculales</taxon>
        <taxon>Coleofasciculaceae</taxon>
        <taxon>Limnofasciculus</taxon>
        <taxon>Limnofasciculus baicalensis</taxon>
    </lineage>
</organism>
<dbReference type="InterPro" id="IPR009057">
    <property type="entry name" value="Homeodomain-like_sf"/>
</dbReference>
<dbReference type="SUPFAM" id="SSF46689">
    <property type="entry name" value="Homeodomain-like"/>
    <property type="match status" value="1"/>
</dbReference>
<protein>
    <submittedName>
        <fullName evidence="1">Helix-turn-helix domain-containing protein</fullName>
    </submittedName>
</protein>
<comment type="caution">
    <text evidence="1">The sequence shown here is derived from an EMBL/GenBank/DDBJ whole genome shotgun (WGS) entry which is preliminary data.</text>
</comment>
<dbReference type="AlphaFoldDB" id="A0AAE3KQA9"/>
<proteinExistence type="predicted"/>